<dbReference type="Pfam" id="PF07949">
    <property type="entry name" value="YbbR"/>
    <property type="match status" value="3"/>
</dbReference>
<dbReference type="Gene3D" id="2.170.120.30">
    <property type="match status" value="2"/>
</dbReference>
<dbReference type="EMBL" id="JAVJAN010000031">
    <property type="protein sequence ID" value="MDR5588134.1"/>
    <property type="molecule type" value="Genomic_DNA"/>
</dbReference>
<comment type="caution">
    <text evidence="1">The sequence shown here is derived from an EMBL/GenBank/DDBJ whole genome shotgun (WGS) entry which is preliminary data.</text>
</comment>
<evidence type="ECO:0000313" key="2">
    <source>
        <dbReference type="Proteomes" id="UP001256646"/>
    </source>
</evidence>
<organism evidence="1 2">
    <name type="scientific">Clostridium aquiflavi</name>
    <dbReference type="NCBI Taxonomy" id="3073603"/>
    <lineage>
        <taxon>Bacteria</taxon>
        <taxon>Bacillati</taxon>
        <taxon>Bacillota</taxon>
        <taxon>Clostridia</taxon>
        <taxon>Eubacteriales</taxon>
        <taxon>Clostridiaceae</taxon>
        <taxon>Clostridium</taxon>
    </lineage>
</organism>
<keyword evidence="2" id="KW-1185">Reference proteome</keyword>
<evidence type="ECO:0000313" key="1">
    <source>
        <dbReference type="EMBL" id="MDR5588134.1"/>
    </source>
</evidence>
<gene>
    <name evidence="1" type="ORF">RGC78_11730</name>
</gene>
<proteinExistence type="predicted"/>
<dbReference type="PANTHER" id="PTHR37804:SF1">
    <property type="entry name" value="CDAA REGULATORY PROTEIN CDAR"/>
    <property type="match status" value="1"/>
</dbReference>
<dbReference type="InterPro" id="IPR053154">
    <property type="entry name" value="c-di-AMP_regulator"/>
</dbReference>
<dbReference type="InterPro" id="IPR012505">
    <property type="entry name" value="YbbR"/>
</dbReference>
<name>A0ABU1EIM9_9CLOT</name>
<accession>A0ABU1EIM9</accession>
<dbReference type="Proteomes" id="UP001256646">
    <property type="component" value="Unassembled WGS sequence"/>
</dbReference>
<dbReference type="RefSeq" id="WP_252215101.1">
    <property type="nucleotide sequence ID" value="NZ_JAVJAN010000031.1"/>
</dbReference>
<dbReference type="Gene3D" id="2.170.120.40">
    <property type="entry name" value="YbbR-like domain"/>
    <property type="match status" value="2"/>
</dbReference>
<reference evidence="1 2" key="1">
    <citation type="submission" date="2023-09" db="EMBL/GenBank/DDBJ databases">
        <authorList>
            <person name="Zhai L."/>
        </authorList>
    </citation>
    <scope>NUCLEOTIDE SEQUENCE [LARGE SCALE GENOMIC DNA]</scope>
    <source>
        <strain evidence="1 2">5 N-1</strain>
    </source>
</reference>
<protein>
    <submittedName>
        <fullName evidence="1">CdaR family protein</fullName>
    </submittedName>
</protein>
<sequence length="408" mass="44663">MGKGNKNKSLIAKLICLLLSFGLWLYISNVENPVRTYELKGVPVELINKESISKSNLAIVGEESFTVDLTLEGATSEITKAKKDSFKLTADMSSYALKNGENIIPIQIVSYPQNINIKNNGFLGIKIKLETLITKDVSLKSQVNITYKENIYKKDLTVSPQKATISGPESQVNKVDRGILVGSIENLEKDINKKFPIKFITKDNKEVKGITSNANEAELNIKINNGKTVPINIKTIGNSNEGISIESMVVEPKSVHIIGEDKILNSINSIDTQEINISNITADAEVNTNLNLPEGVTIQENSQNVKVKFAVKKAQEVTKNISCAVEYTNLNPNLIIDSSKSTANVSISGLESVINSITETELKATVDLSNISEAGTYTYKPSVNSANNRTDFNILSVDDVQIVLKNKQ</sequence>
<dbReference type="PANTHER" id="PTHR37804">
    <property type="entry name" value="CDAA REGULATORY PROTEIN CDAR"/>
    <property type="match status" value="1"/>
</dbReference>